<dbReference type="Proteomes" id="UP000014629">
    <property type="component" value="Unassembled WGS sequence"/>
</dbReference>
<comment type="caution">
    <text evidence="2">The sequence shown here is derived from an EMBL/GenBank/DDBJ whole genome shotgun (WGS) entry which is preliminary data.</text>
</comment>
<gene>
    <name evidence="2" type="ORF">STRAU_1343</name>
</gene>
<feature type="compositionally biased region" description="Basic and acidic residues" evidence="1">
    <location>
        <begin position="20"/>
        <end position="29"/>
    </location>
</feature>
<dbReference type="EMBL" id="AOPZ01000050">
    <property type="protein sequence ID" value="EPH45642.1"/>
    <property type="molecule type" value="Genomic_DNA"/>
</dbReference>
<organism evidence="2 3">
    <name type="scientific">Streptomyces aurantiacus JA 4570</name>
    <dbReference type="NCBI Taxonomy" id="1286094"/>
    <lineage>
        <taxon>Bacteria</taxon>
        <taxon>Bacillati</taxon>
        <taxon>Actinomycetota</taxon>
        <taxon>Actinomycetes</taxon>
        <taxon>Kitasatosporales</taxon>
        <taxon>Streptomycetaceae</taxon>
        <taxon>Streptomyces</taxon>
        <taxon>Streptomyces aurantiacus group</taxon>
    </lineage>
</organism>
<evidence type="ECO:0000313" key="2">
    <source>
        <dbReference type="EMBL" id="EPH45642.1"/>
    </source>
</evidence>
<feature type="region of interest" description="Disordered" evidence="1">
    <location>
        <begin position="1"/>
        <end position="50"/>
    </location>
</feature>
<proteinExistence type="predicted"/>
<protein>
    <submittedName>
        <fullName evidence="2">Uncharacterized protein</fullName>
    </submittedName>
</protein>
<sequence length="50" mass="5400">MDGRRHPGLLVGAWQGGPEAPREAPHAAADRSSTGMRKGRPPWRPPLTNC</sequence>
<accession>S4AW02</accession>
<evidence type="ECO:0000256" key="1">
    <source>
        <dbReference type="SAM" id="MobiDB-lite"/>
    </source>
</evidence>
<evidence type="ECO:0000313" key="3">
    <source>
        <dbReference type="Proteomes" id="UP000014629"/>
    </source>
</evidence>
<keyword evidence="3" id="KW-1185">Reference proteome</keyword>
<reference evidence="2 3" key="1">
    <citation type="submission" date="2013-02" db="EMBL/GenBank/DDBJ databases">
        <title>Draft Genome Sequence of Streptomyces aurantiacus, Which Produces Setomimycin.</title>
        <authorList>
            <person name="Gruening B.A."/>
            <person name="Praeg A."/>
            <person name="Erxleben A."/>
            <person name="Guenther S."/>
            <person name="Mueller M."/>
        </authorList>
    </citation>
    <scope>NUCLEOTIDE SEQUENCE [LARGE SCALE GENOMIC DNA]</scope>
    <source>
        <strain evidence="2 3">JA 4570</strain>
    </source>
</reference>
<name>S4AW02_9ACTN</name>
<dbReference type="AlphaFoldDB" id="S4AW02"/>
<dbReference type="PATRIC" id="fig|1286094.4.peg.1321"/>